<dbReference type="PROSITE" id="PS50931">
    <property type="entry name" value="HTH_LYSR"/>
    <property type="match status" value="1"/>
</dbReference>
<reference evidence="6" key="1">
    <citation type="submission" date="2020-10" db="EMBL/GenBank/DDBJ databases">
        <authorList>
            <person name="Gilroy R."/>
        </authorList>
    </citation>
    <scope>NUCLEOTIDE SEQUENCE</scope>
    <source>
        <strain evidence="6">ChiHcec3-11533</strain>
    </source>
</reference>
<accession>A0A9D1IBS7</accession>
<dbReference type="PANTHER" id="PTHR30346">
    <property type="entry name" value="TRANSCRIPTIONAL DUAL REGULATOR HCAR-RELATED"/>
    <property type="match status" value="1"/>
</dbReference>
<organism evidence="6 7">
    <name type="scientific">Candidatus Pullichristensenella excrementigallinarum</name>
    <dbReference type="NCBI Taxonomy" id="2840907"/>
    <lineage>
        <taxon>Bacteria</taxon>
        <taxon>Bacillati</taxon>
        <taxon>Bacillota</taxon>
        <taxon>Clostridia</taxon>
        <taxon>Candidatus Pullichristensenella</taxon>
    </lineage>
</organism>
<keyword evidence="2" id="KW-0805">Transcription regulation</keyword>
<dbReference type="GO" id="GO:0003700">
    <property type="term" value="F:DNA-binding transcription factor activity"/>
    <property type="evidence" value="ECO:0007669"/>
    <property type="project" value="InterPro"/>
</dbReference>
<evidence type="ECO:0000256" key="1">
    <source>
        <dbReference type="ARBA" id="ARBA00009437"/>
    </source>
</evidence>
<evidence type="ECO:0000313" key="7">
    <source>
        <dbReference type="Proteomes" id="UP000824072"/>
    </source>
</evidence>
<dbReference type="InterPro" id="IPR000847">
    <property type="entry name" value="LysR_HTH_N"/>
</dbReference>
<dbReference type="Proteomes" id="UP000824072">
    <property type="component" value="Unassembled WGS sequence"/>
</dbReference>
<evidence type="ECO:0000256" key="2">
    <source>
        <dbReference type="ARBA" id="ARBA00023015"/>
    </source>
</evidence>
<evidence type="ECO:0000256" key="3">
    <source>
        <dbReference type="ARBA" id="ARBA00023125"/>
    </source>
</evidence>
<keyword evidence="3" id="KW-0238">DNA-binding</keyword>
<dbReference type="InterPro" id="IPR036388">
    <property type="entry name" value="WH-like_DNA-bd_sf"/>
</dbReference>
<evidence type="ECO:0000313" key="6">
    <source>
        <dbReference type="EMBL" id="HIU33079.1"/>
    </source>
</evidence>
<comment type="caution">
    <text evidence="6">The sequence shown here is derived from an EMBL/GenBank/DDBJ whole genome shotgun (WGS) entry which is preliminary data.</text>
</comment>
<reference evidence="6" key="2">
    <citation type="journal article" date="2021" name="PeerJ">
        <title>Extensive microbial diversity within the chicken gut microbiome revealed by metagenomics and culture.</title>
        <authorList>
            <person name="Gilroy R."/>
            <person name="Ravi A."/>
            <person name="Getino M."/>
            <person name="Pursley I."/>
            <person name="Horton D.L."/>
            <person name="Alikhan N.F."/>
            <person name="Baker D."/>
            <person name="Gharbi K."/>
            <person name="Hall N."/>
            <person name="Watson M."/>
            <person name="Adriaenssens E.M."/>
            <person name="Foster-Nyarko E."/>
            <person name="Jarju S."/>
            <person name="Secka A."/>
            <person name="Antonio M."/>
            <person name="Oren A."/>
            <person name="Chaudhuri R.R."/>
            <person name="La Ragione R."/>
            <person name="Hildebrand F."/>
            <person name="Pallen M.J."/>
        </authorList>
    </citation>
    <scope>NUCLEOTIDE SEQUENCE</scope>
    <source>
        <strain evidence="6">ChiHcec3-11533</strain>
    </source>
</reference>
<dbReference type="PRINTS" id="PR00039">
    <property type="entry name" value="HTHLYSR"/>
</dbReference>
<dbReference type="EMBL" id="DVMU01000018">
    <property type="protein sequence ID" value="HIU33079.1"/>
    <property type="molecule type" value="Genomic_DNA"/>
</dbReference>
<evidence type="ECO:0000259" key="5">
    <source>
        <dbReference type="PROSITE" id="PS50931"/>
    </source>
</evidence>
<dbReference type="GO" id="GO:0032993">
    <property type="term" value="C:protein-DNA complex"/>
    <property type="evidence" value="ECO:0007669"/>
    <property type="project" value="TreeGrafter"/>
</dbReference>
<sequence length="282" mass="31593">MNTQHLLYALEVARFGSYSRASQSLEIGQPTLSKAVSELEKALGITIFQRSARGVVPTEEGKEFLRLAGETLKQIRRMESLHRSGAGREALWISIPPSAYILEAVTDFLSELDPAETIDVRVREATAKEVAQDVAEGRSRLGVLRCPPARERFFQDLAAEQQLETVFLWEFDLRRTCAKSSPLLANDALPNALEVSLFEDSPIQVRDRAAAYALLRANPRLFCMAAPMSAEILAREGLGQIAVSGHRRKDFLIFPQGHRLTDLERRWVDRLFAAKNKLAFTN</sequence>
<dbReference type="InterPro" id="IPR036390">
    <property type="entry name" value="WH_DNA-bd_sf"/>
</dbReference>
<name>A0A9D1IBS7_9FIRM</name>
<dbReference type="SUPFAM" id="SSF46785">
    <property type="entry name" value="Winged helix' DNA-binding domain"/>
    <property type="match status" value="1"/>
</dbReference>
<dbReference type="GO" id="GO:0003677">
    <property type="term" value="F:DNA binding"/>
    <property type="evidence" value="ECO:0007669"/>
    <property type="project" value="UniProtKB-KW"/>
</dbReference>
<feature type="domain" description="HTH lysR-type" evidence="5">
    <location>
        <begin position="1"/>
        <end position="58"/>
    </location>
</feature>
<comment type="similarity">
    <text evidence="1">Belongs to the LysR transcriptional regulatory family.</text>
</comment>
<protein>
    <submittedName>
        <fullName evidence="6">LysR family transcriptional regulator</fullName>
    </submittedName>
</protein>
<evidence type="ECO:0000256" key="4">
    <source>
        <dbReference type="ARBA" id="ARBA00023163"/>
    </source>
</evidence>
<dbReference type="FunFam" id="1.10.10.10:FF:000001">
    <property type="entry name" value="LysR family transcriptional regulator"/>
    <property type="match status" value="1"/>
</dbReference>
<gene>
    <name evidence="6" type="ORF">IAB02_00820</name>
</gene>
<dbReference type="PANTHER" id="PTHR30346:SF0">
    <property type="entry name" value="HCA OPERON TRANSCRIPTIONAL ACTIVATOR HCAR"/>
    <property type="match status" value="1"/>
</dbReference>
<dbReference type="Pfam" id="PF00126">
    <property type="entry name" value="HTH_1"/>
    <property type="match status" value="1"/>
</dbReference>
<dbReference type="AlphaFoldDB" id="A0A9D1IBS7"/>
<dbReference type="Gene3D" id="1.10.10.10">
    <property type="entry name" value="Winged helix-like DNA-binding domain superfamily/Winged helix DNA-binding domain"/>
    <property type="match status" value="1"/>
</dbReference>
<keyword evidence="4" id="KW-0804">Transcription</keyword>
<proteinExistence type="inferred from homology"/>